<comment type="function">
    <text evidence="3">Covalently attaches a chromophore to Cys residue(s) of phycobiliproteins.</text>
</comment>
<organism evidence="4 5">
    <name type="scientific">Plectonema radiosum NIES-515</name>
    <dbReference type="NCBI Taxonomy" id="2986073"/>
    <lineage>
        <taxon>Bacteria</taxon>
        <taxon>Bacillati</taxon>
        <taxon>Cyanobacteriota</taxon>
        <taxon>Cyanophyceae</taxon>
        <taxon>Oscillatoriophycideae</taxon>
        <taxon>Oscillatoriales</taxon>
        <taxon>Microcoleaceae</taxon>
        <taxon>Plectonema</taxon>
    </lineage>
</organism>
<comment type="caution">
    <text evidence="4">The sequence shown here is derived from an EMBL/GenBank/DDBJ whole genome shotgun (WGS) entry which is preliminary data.</text>
</comment>
<dbReference type="GO" id="GO:0016829">
    <property type="term" value="F:lyase activity"/>
    <property type="evidence" value="ECO:0007669"/>
    <property type="project" value="UniProtKB-KW"/>
</dbReference>
<keyword evidence="5" id="KW-1185">Reference proteome</keyword>
<evidence type="ECO:0000256" key="3">
    <source>
        <dbReference type="HAMAP-Rule" id="MF_01460"/>
    </source>
</evidence>
<dbReference type="EMBL" id="JAOWRF010000321">
    <property type="protein sequence ID" value="MCV3216312.1"/>
    <property type="molecule type" value="Genomic_DNA"/>
</dbReference>
<dbReference type="InterPro" id="IPR010404">
    <property type="entry name" value="CpcT/CpeT"/>
</dbReference>
<comment type="similarity">
    <text evidence="1 3">Belongs to the CpcT/CpeT biliprotein lyase family.</text>
</comment>
<evidence type="ECO:0000313" key="4">
    <source>
        <dbReference type="EMBL" id="MCV3216312.1"/>
    </source>
</evidence>
<dbReference type="Pfam" id="PF06206">
    <property type="entry name" value="CpeT"/>
    <property type="match status" value="1"/>
</dbReference>
<dbReference type="RefSeq" id="WP_263747960.1">
    <property type="nucleotide sequence ID" value="NZ_JAOWRF010000321.1"/>
</dbReference>
<evidence type="ECO:0000256" key="1">
    <source>
        <dbReference type="ARBA" id="ARBA00008206"/>
    </source>
</evidence>
<name>A0ABT3B4L8_9CYAN</name>
<dbReference type="PANTHER" id="PTHR35137">
    <property type="entry name" value="CHROMOPHORE LYASE CRL, CHLOROPLASTIC"/>
    <property type="match status" value="1"/>
</dbReference>
<accession>A0ABT3B4L8</accession>
<dbReference type="HAMAP" id="MF_01460">
    <property type="entry name" value="Chrphore_lyase_CpxT"/>
    <property type="match status" value="1"/>
</dbReference>
<proteinExistence type="inferred from homology"/>
<dbReference type="InterPro" id="IPR038672">
    <property type="entry name" value="CpcT/CpeT_sf"/>
</dbReference>
<sequence>MSLSPQLTALAEYLAGEFDNRAQAIADPVWYVHLRMWQRPVALFSEDSFTLFAEQANILKLDQPYRQRIMRLHQKPDADAIQVQYYMPKNPDALKCAGQNPALLNTLTPDQLNLLPGCILCVTQEEISPNCYKFIATAPPEARCCFTYNGNTIQVSLGFEATKDEFYSYDKGIDPETGKATWGAIMGPYRYTKRSAVMSYEL</sequence>
<dbReference type="EC" id="4.-.-.-" evidence="3"/>
<protein>
    <recommendedName>
        <fullName evidence="3">Chromophore lyase CpcT/CpeT</fullName>
        <ecNumber evidence="3">4.-.-.-</ecNumber>
    </recommendedName>
</protein>
<keyword evidence="2 3" id="KW-0456">Lyase</keyword>
<dbReference type="Proteomes" id="UP001526143">
    <property type="component" value="Unassembled WGS sequence"/>
</dbReference>
<gene>
    <name evidence="3" type="primary">cpcT</name>
    <name evidence="4" type="ORF">OGM63_22825</name>
</gene>
<reference evidence="4 5" key="1">
    <citation type="submission" date="2022-10" db="EMBL/GenBank/DDBJ databases">
        <title>Identification of biosynthetic pathway for the production of the potent trypsin inhibitor radiosumin.</title>
        <authorList>
            <person name="Fewer D.P."/>
            <person name="Delbaje E."/>
            <person name="Ouyang X."/>
            <person name="Agostino P.D."/>
            <person name="Wahlsten M."/>
            <person name="Jokela J."/>
            <person name="Permi P."/>
            <person name="Haapaniemi E."/>
            <person name="Koistinen H."/>
        </authorList>
    </citation>
    <scope>NUCLEOTIDE SEQUENCE [LARGE SCALE GENOMIC DNA]</scope>
    <source>
        <strain evidence="4 5">NIES-515</strain>
    </source>
</reference>
<dbReference type="CDD" id="cd16338">
    <property type="entry name" value="CpcT"/>
    <property type="match status" value="1"/>
</dbReference>
<evidence type="ECO:0000313" key="5">
    <source>
        <dbReference type="Proteomes" id="UP001526143"/>
    </source>
</evidence>
<dbReference type="PANTHER" id="PTHR35137:SF1">
    <property type="entry name" value="CHROMOPHORE LYASE CRL, CHLOROPLASTIC"/>
    <property type="match status" value="1"/>
</dbReference>
<dbReference type="Gene3D" id="2.40.128.590">
    <property type="entry name" value="CpcT/CpeT domain"/>
    <property type="match status" value="1"/>
</dbReference>
<evidence type="ECO:0000256" key="2">
    <source>
        <dbReference type="ARBA" id="ARBA00023239"/>
    </source>
</evidence>